<name>A0ACB8YG69_ARCLA</name>
<evidence type="ECO:0000313" key="2">
    <source>
        <dbReference type="Proteomes" id="UP001055879"/>
    </source>
</evidence>
<proteinExistence type="predicted"/>
<comment type="caution">
    <text evidence="1">The sequence shown here is derived from an EMBL/GenBank/DDBJ whole genome shotgun (WGS) entry which is preliminary data.</text>
</comment>
<gene>
    <name evidence="1" type="ORF">L6452_33975</name>
</gene>
<reference evidence="2" key="1">
    <citation type="journal article" date="2022" name="Mol. Ecol. Resour.">
        <title>The genomes of chicory, endive, great burdock and yacon provide insights into Asteraceae palaeo-polyploidization history and plant inulin production.</title>
        <authorList>
            <person name="Fan W."/>
            <person name="Wang S."/>
            <person name="Wang H."/>
            <person name="Wang A."/>
            <person name="Jiang F."/>
            <person name="Liu H."/>
            <person name="Zhao H."/>
            <person name="Xu D."/>
            <person name="Zhang Y."/>
        </authorList>
    </citation>
    <scope>NUCLEOTIDE SEQUENCE [LARGE SCALE GENOMIC DNA]</scope>
    <source>
        <strain evidence="2">cv. Niubang</strain>
    </source>
</reference>
<sequence>MSFPDPIASCRVSVNAFQISTVKHMIALQFLIFMHITQLVSILHLQKELILQTMKNVLLVKKKQWFPLENQSLFSGDPATTMKVNRVMSNMFFVMYSTMVMRRKPTTQQPMNKFCYSCILQWTKVASRGGNKLVADTFMPRTKLSFTLEGEVKWSGPLVLPSGQSFCVQVLTKNPSLDAKLSDICIGTSAAPTYLPSLSFQIEDSEGKLLRDFNLIDGGVAANNPDDTLRSDLASMDLATEVNLKNLVKVGEELLKKPVTRVNLDTGICEPYHDTTNEMALKKYILC</sequence>
<reference evidence="1 2" key="2">
    <citation type="journal article" date="2022" name="Mol. Ecol. Resour.">
        <title>The genomes of chicory, endive, great burdock and yacon provide insights into Asteraceae paleo-polyploidization history and plant inulin production.</title>
        <authorList>
            <person name="Fan W."/>
            <person name="Wang S."/>
            <person name="Wang H."/>
            <person name="Wang A."/>
            <person name="Jiang F."/>
            <person name="Liu H."/>
            <person name="Zhao H."/>
            <person name="Xu D."/>
            <person name="Zhang Y."/>
        </authorList>
    </citation>
    <scope>NUCLEOTIDE SEQUENCE [LARGE SCALE GENOMIC DNA]</scope>
    <source>
        <strain evidence="2">cv. Niubang</strain>
    </source>
</reference>
<dbReference type="EMBL" id="CM042058">
    <property type="protein sequence ID" value="KAI3684749.1"/>
    <property type="molecule type" value="Genomic_DNA"/>
</dbReference>
<keyword evidence="2" id="KW-1185">Reference proteome</keyword>
<evidence type="ECO:0000313" key="1">
    <source>
        <dbReference type="EMBL" id="KAI3684749.1"/>
    </source>
</evidence>
<organism evidence="1 2">
    <name type="scientific">Arctium lappa</name>
    <name type="common">Greater burdock</name>
    <name type="synonym">Lappa major</name>
    <dbReference type="NCBI Taxonomy" id="4217"/>
    <lineage>
        <taxon>Eukaryota</taxon>
        <taxon>Viridiplantae</taxon>
        <taxon>Streptophyta</taxon>
        <taxon>Embryophyta</taxon>
        <taxon>Tracheophyta</taxon>
        <taxon>Spermatophyta</taxon>
        <taxon>Magnoliopsida</taxon>
        <taxon>eudicotyledons</taxon>
        <taxon>Gunneridae</taxon>
        <taxon>Pentapetalae</taxon>
        <taxon>asterids</taxon>
        <taxon>campanulids</taxon>
        <taxon>Asterales</taxon>
        <taxon>Asteraceae</taxon>
        <taxon>Carduoideae</taxon>
        <taxon>Cardueae</taxon>
        <taxon>Arctiinae</taxon>
        <taxon>Arctium</taxon>
    </lineage>
</organism>
<dbReference type="Proteomes" id="UP001055879">
    <property type="component" value="Linkage Group LG12"/>
</dbReference>
<accession>A0ACB8YG69</accession>
<protein>
    <submittedName>
        <fullName evidence="1">Uncharacterized protein</fullName>
    </submittedName>
</protein>